<sequence length="70" mass="7459">MGERHVVPNRGHGGWKVIGSSTGATEQQADTQAEAVEQAIAELAHDGGEVLVHGLDGAVQEKRVVHPRQR</sequence>
<dbReference type="Pfam" id="PF09954">
    <property type="entry name" value="DUF2188"/>
    <property type="match status" value="1"/>
</dbReference>
<comment type="caution">
    <text evidence="2">The sequence shown here is derived from an EMBL/GenBank/DDBJ whole genome shotgun (WGS) entry which is preliminary data.</text>
</comment>
<accession>A0ABP3NIZ6</accession>
<dbReference type="Proteomes" id="UP001500729">
    <property type="component" value="Unassembled WGS sequence"/>
</dbReference>
<evidence type="ECO:0000313" key="3">
    <source>
        <dbReference type="Proteomes" id="UP001500729"/>
    </source>
</evidence>
<dbReference type="InterPro" id="IPR018691">
    <property type="entry name" value="DUF2188"/>
</dbReference>
<reference evidence="3" key="1">
    <citation type="journal article" date="2019" name="Int. J. Syst. Evol. Microbiol.">
        <title>The Global Catalogue of Microorganisms (GCM) 10K type strain sequencing project: providing services to taxonomists for standard genome sequencing and annotation.</title>
        <authorList>
            <consortium name="The Broad Institute Genomics Platform"/>
            <consortium name="The Broad Institute Genome Sequencing Center for Infectious Disease"/>
            <person name="Wu L."/>
            <person name="Ma J."/>
        </authorList>
    </citation>
    <scope>NUCLEOTIDE SEQUENCE [LARGE SCALE GENOMIC DNA]</scope>
    <source>
        <strain evidence="3">JCM 10303</strain>
    </source>
</reference>
<protein>
    <recommendedName>
        <fullName evidence="4">DUF2188 domain-containing protein</fullName>
    </recommendedName>
</protein>
<feature type="region of interest" description="Disordered" evidence="1">
    <location>
        <begin position="1"/>
        <end position="24"/>
    </location>
</feature>
<evidence type="ECO:0008006" key="4">
    <source>
        <dbReference type="Google" id="ProtNLM"/>
    </source>
</evidence>
<keyword evidence="3" id="KW-1185">Reference proteome</keyword>
<proteinExistence type="predicted"/>
<name>A0ABP3NIZ6_SACER</name>
<dbReference type="RefSeq" id="WP_009944649.1">
    <property type="nucleotide sequence ID" value="NZ_BAAAGS010000036.1"/>
</dbReference>
<evidence type="ECO:0000313" key="2">
    <source>
        <dbReference type="EMBL" id="GAA0543393.1"/>
    </source>
</evidence>
<gene>
    <name evidence="2" type="ORF">GCM10009533_47950</name>
</gene>
<organism evidence="2 3">
    <name type="scientific">Saccharopolyspora erythraea</name>
    <name type="common">Streptomyces erythraeus</name>
    <dbReference type="NCBI Taxonomy" id="1836"/>
    <lineage>
        <taxon>Bacteria</taxon>
        <taxon>Bacillati</taxon>
        <taxon>Actinomycetota</taxon>
        <taxon>Actinomycetes</taxon>
        <taxon>Pseudonocardiales</taxon>
        <taxon>Pseudonocardiaceae</taxon>
        <taxon>Saccharopolyspora</taxon>
    </lineage>
</organism>
<dbReference type="EMBL" id="BAAAGS010000036">
    <property type="protein sequence ID" value="GAA0543393.1"/>
    <property type="molecule type" value="Genomic_DNA"/>
</dbReference>
<evidence type="ECO:0000256" key="1">
    <source>
        <dbReference type="SAM" id="MobiDB-lite"/>
    </source>
</evidence>